<organism evidence="3 4">
    <name type="scientific">Duganella margarita</name>
    <dbReference type="NCBI Taxonomy" id="2692170"/>
    <lineage>
        <taxon>Bacteria</taxon>
        <taxon>Pseudomonadati</taxon>
        <taxon>Pseudomonadota</taxon>
        <taxon>Betaproteobacteria</taxon>
        <taxon>Burkholderiales</taxon>
        <taxon>Oxalobacteraceae</taxon>
        <taxon>Telluria group</taxon>
        <taxon>Duganella</taxon>
    </lineage>
</organism>
<reference evidence="3 4" key="1">
    <citation type="submission" date="2019-12" db="EMBL/GenBank/DDBJ databases">
        <title>Novel species isolated from a subtropical stream in China.</title>
        <authorList>
            <person name="Lu H."/>
        </authorList>
    </citation>
    <scope>NUCLEOTIDE SEQUENCE [LARGE SCALE GENOMIC DNA]</scope>
    <source>
        <strain evidence="3 4">FT134W</strain>
    </source>
</reference>
<dbReference type="Pfam" id="PF18602">
    <property type="entry name" value="Rap1a"/>
    <property type="match status" value="1"/>
</dbReference>
<dbReference type="RefSeq" id="WP_161049717.1">
    <property type="nucleotide sequence ID" value="NZ_WWCR01000006.1"/>
</dbReference>
<dbReference type="EMBL" id="WWCR01000006">
    <property type="protein sequence ID" value="MYM72140.1"/>
    <property type="molecule type" value="Genomic_DNA"/>
</dbReference>
<dbReference type="Gene3D" id="1.10.890.40">
    <property type="match status" value="1"/>
</dbReference>
<sequence>MKKILLLAWVLAWPSSATAGFVTGFNLSKWGDAQDRIIGGRGTAVDYQDAANLYGYVTGVHDALDGVAFCSPGTARAGQLMAVVHNYVKQHPERWDEGANYLVVTALKEAFPCKK</sequence>
<name>A0A7X4GZM3_9BURK</name>
<dbReference type="Proteomes" id="UP000469734">
    <property type="component" value="Unassembled WGS sequence"/>
</dbReference>
<evidence type="ECO:0000259" key="2">
    <source>
        <dbReference type="Pfam" id="PF18602"/>
    </source>
</evidence>
<protein>
    <recommendedName>
        <fullName evidence="2">Rap1a immunity protein domain-containing protein</fullName>
    </recommendedName>
</protein>
<evidence type="ECO:0000256" key="1">
    <source>
        <dbReference type="SAM" id="SignalP"/>
    </source>
</evidence>
<dbReference type="AlphaFoldDB" id="A0A7X4GZM3"/>
<comment type="caution">
    <text evidence="3">The sequence shown here is derived from an EMBL/GenBank/DDBJ whole genome shotgun (WGS) entry which is preliminary data.</text>
</comment>
<proteinExistence type="predicted"/>
<evidence type="ECO:0000313" key="3">
    <source>
        <dbReference type="EMBL" id="MYM72140.1"/>
    </source>
</evidence>
<evidence type="ECO:0000313" key="4">
    <source>
        <dbReference type="Proteomes" id="UP000469734"/>
    </source>
</evidence>
<gene>
    <name evidence="3" type="ORF">GTP56_08010</name>
</gene>
<feature type="domain" description="Rap1a immunity protein" evidence="2">
    <location>
        <begin position="44"/>
        <end position="113"/>
    </location>
</feature>
<keyword evidence="1" id="KW-0732">Signal</keyword>
<feature type="chain" id="PRO_5031557493" description="Rap1a immunity protein domain-containing protein" evidence="1">
    <location>
        <begin position="20"/>
        <end position="115"/>
    </location>
</feature>
<accession>A0A7X4GZM3</accession>
<dbReference type="InterPro" id="IPR041238">
    <property type="entry name" value="Rap1a"/>
</dbReference>
<feature type="signal peptide" evidence="1">
    <location>
        <begin position="1"/>
        <end position="19"/>
    </location>
</feature>